<dbReference type="GO" id="GO:0000139">
    <property type="term" value="C:Golgi membrane"/>
    <property type="evidence" value="ECO:0007669"/>
    <property type="project" value="UniProtKB-SubCell"/>
</dbReference>
<dbReference type="InterPro" id="IPR045242">
    <property type="entry name" value="Syntaxin"/>
</dbReference>
<dbReference type="PANTHER" id="PTHR19957:SF83">
    <property type="entry name" value="SYNTAXIN-16"/>
    <property type="match status" value="1"/>
</dbReference>
<comment type="caution">
    <text evidence="12">The sequence shown here is derived from an EMBL/GenBank/DDBJ whole genome shotgun (WGS) entry which is preliminary data.</text>
</comment>
<keyword evidence="9 10" id="KW-0472">Membrane</keyword>
<dbReference type="GO" id="GO:0006906">
    <property type="term" value="P:vesicle fusion"/>
    <property type="evidence" value="ECO:0007669"/>
    <property type="project" value="TreeGrafter"/>
</dbReference>
<dbReference type="GO" id="GO:0031201">
    <property type="term" value="C:SNARE complex"/>
    <property type="evidence" value="ECO:0007669"/>
    <property type="project" value="TreeGrafter"/>
</dbReference>
<evidence type="ECO:0000256" key="8">
    <source>
        <dbReference type="ARBA" id="ARBA00023054"/>
    </source>
</evidence>
<evidence type="ECO:0000256" key="3">
    <source>
        <dbReference type="ARBA" id="ARBA00022448"/>
    </source>
</evidence>
<keyword evidence="7" id="KW-0333">Golgi apparatus</keyword>
<evidence type="ECO:0000256" key="10">
    <source>
        <dbReference type="SAM" id="Phobius"/>
    </source>
</evidence>
<dbReference type="InterPro" id="IPR010989">
    <property type="entry name" value="SNARE"/>
</dbReference>
<gene>
    <name evidence="12" type="ORF">MVEN_00532200</name>
</gene>
<evidence type="ECO:0000256" key="1">
    <source>
        <dbReference type="ARBA" id="ARBA00004409"/>
    </source>
</evidence>
<name>A0A8H6YMT3_9AGAR</name>
<keyword evidence="5" id="KW-0653">Protein transport</keyword>
<dbReference type="SMART" id="SM00397">
    <property type="entry name" value="t_SNARE"/>
    <property type="match status" value="1"/>
</dbReference>
<dbReference type="PROSITE" id="PS50192">
    <property type="entry name" value="T_SNARE"/>
    <property type="match status" value="1"/>
</dbReference>
<dbReference type="AlphaFoldDB" id="A0A8H6YMT3"/>
<dbReference type="PANTHER" id="PTHR19957">
    <property type="entry name" value="SYNTAXIN"/>
    <property type="match status" value="1"/>
</dbReference>
<comment type="subcellular location">
    <subcellularLocation>
        <location evidence="1">Golgi apparatus membrane</location>
        <topology evidence="1">Single-pass type IV membrane protein</topology>
    </subcellularLocation>
</comment>
<evidence type="ECO:0000256" key="9">
    <source>
        <dbReference type="ARBA" id="ARBA00023136"/>
    </source>
</evidence>
<dbReference type="InterPro" id="IPR000727">
    <property type="entry name" value="T_SNARE_dom"/>
</dbReference>
<dbReference type="SUPFAM" id="SSF47661">
    <property type="entry name" value="t-snare proteins"/>
    <property type="match status" value="1"/>
</dbReference>
<reference evidence="12" key="1">
    <citation type="submission" date="2020-05" db="EMBL/GenBank/DDBJ databases">
        <title>Mycena genomes resolve the evolution of fungal bioluminescence.</title>
        <authorList>
            <person name="Tsai I.J."/>
        </authorList>
    </citation>
    <scope>NUCLEOTIDE SEQUENCE</scope>
    <source>
        <strain evidence="12">CCC161011</strain>
    </source>
</reference>
<evidence type="ECO:0000256" key="6">
    <source>
        <dbReference type="ARBA" id="ARBA00022989"/>
    </source>
</evidence>
<dbReference type="GO" id="GO:0048278">
    <property type="term" value="P:vesicle docking"/>
    <property type="evidence" value="ECO:0007669"/>
    <property type="project" value="TreeGrafter"/>
</dbReference>
<feature type="domain" description="T-SNARE coiled-coil homology" evidence="11">
    <location>
        <begin position="251"/>
        <end position="313"/>
    </location>
</feature>
<dbReference type="EMBL" id="JACAZI010000004">
    <property type="protein sequence ID" value="KAF7361877.1"/>
    <property type="molecule type" value="Genomic_DNA"/>
</dbReference>
<dbReference type="Pfam" id="PF05739">
    <property type="entry name" value="SNARE"/>
    <property type="match status" value="1"/>
</dbReference>
<keyword evidence="4 10" id="KW-0812">Transmembrane</keyword>
<keyword evidence="3" id="KW-0813">Transport</keyword>
<dbReference type="Gene3D" id="1.20.58.70">
    <property type="match status" value="1"/>
</dbReference>
<evidence type="ECO:0000256" key="4">
    <source>
        <dbReference type="ARBA" id="ARBA00022692"/>
    </source>
</evidence>
<evidence type="ECO:0000256" key="5">
    <source>
        <dbReference type="ARBA" id="ARBA00022927"/>
    </source>
</evidence>
<dbReference type="GO" id="GO:0000149">
    <property type="term" value="F:SNARE binding"/>
    <property type="evidence" value="ECO:0007669"/>
    <property type="project" value="TreeGrafter"/>
</dbReference>
<evidence type="ECO:0000256" key="7">
    <source>
        <dbReference type="ARBA" id="ARBA00023034"/>
    </source>
</evidence>
<keyword evidence="8" id="KW-0175">Coiled coil</keyword>
<proteinExistence type="inferred from homology"/>
<keyword evidence="13" id="KW-1185">Reference proteome</keyword>
<dbReference type="Proteomes" id="UP000620124">
    <property type="component" value="Unassembled WGS sequence"/>
</dbReference>
<dbReference type="OrthoDB" id="10251371at2759"/>
<dbReference type="GO" id="GO:0006886">
    <property type="term" value="P:intracellular protein transport"/>
    <property type="evidence" value="ECO:0007669"/>
    <property type="project" value="TreeGrafter"/>
</dbReference>
<keyword evidence="6 10" id="KW-1133">Transmembrane helix</keyword>
<dbReference type="GO" id="GO:0005484">
    <property type="term" value="F:SNAP receptor activity"/>
    <property type="evidence" value="ECO:0007669"/>
    <property type="project" value="TreeGrafter"/>
</dbReference>
<sequence>MDVLVRSRTGLFLSYRDSRARLSRPRQYPESPYAGVDDEQEGLIPASPGHTALDLDLPPKWVDISEQVQDILTDTQTKSPSDFFLPVPALPIRLLVTALEKLHAKHVLPGFTDRSSEEREIEAITTDITKDFRRCQALIQRIGTQPHSFPPSHPDALPSTHAALAAKNVQRGLAAKVQDLSATFRKKQRVYMEKLQGHAIKNQDLLVASGTISLKGSEGMSAVDDDVAAAVRLRDFPVPTHTQVQSLSGPSQDLTQRDRELTEIAKSISQLAELFKDLSVLVIDQGTLLDSVEYNIEQTAFQVEDAVRELKVATGYQKNTGRRQCIFLLLLVIFGLIVVLILKPKRHSSAPPSPPPLPDDERRLIYTI</sequence>
<organism evidence="12 13">
    <name type="scientific">Mycena venus</name>
    <dbReference type="NCBI Taxonomy" id="2733690"/>
    <lineage>
        <taxon>Eukaryota</taxon>
        <taxon>Fungi</taxon>
        <taxon>Dikarya</taxon>
        <taxon>Basidiomycota</taxon>
        <taxon>Agaricomycotina</taxon>
        <taxon>Agaricomycetes</taxon>
        <taxon>Agaricomycetidae</taxon>
        <taxon>Agaricales</taxon>
        <taxon>Marasmiineae</taxon>
        <taxon>Mycenaceae</taxon>
        <taxon>Mycena</taxon>
    </lineage>
</organism>
<comment type="similarity">
    <text evidence="2">Belongs to the syntaxin family.</text>
</comment>
<protein>
    <submittedName>
        <fullName evidence="12">Syntaxin-like t-snare protein tlg2</fullName>
    </submittedName>
</protein>
<evidence type="ECO:0000256" key="2">
    <source>
        <dbReference type="ARBA" id="ARBA00009063"/>
    </source>
</evidence>
<evidence type="ECO:0000313" key="12">
    <source>
        <dbReference type="EMBL" id="KAF7361877.1"/>
    </source>
</evidence>
<dbReference type="CDD" id="cd15845">
    <property type="entry name" value="SNARE_syntaxin16"/>
    <property type="match status" value="1"/>
</dbReference>
<feature type="transmembrane region" description="Helical" evidence="10">
    <location>
        <begin position="326"/>
        <end position="342"/>
    </location>
</feature>
<evidence type="ECO:0000313" key="13">
    <source>
        <dbReference type="Proteomes" id="UP000620124"/>
    </source>
</evidence>
<accession>A0A8H6YMT3</accession>
<evidence type="ECO:0000259" key="11">
    <source>
        <dbReference type="PROSITE" id="PS50192"/>
    </source>
</evidence>